<sequence length="203" mass="22465">MALADRIIELIKSIPGATDREITDRLFSTSTHPSQINQTCRLLEGRGSLVRQQRSDGKIGNFLSDCPPPVALRKANRSAVEGLLSEDMVKEALETWLIANGWAVEIAWGKIRGIDVLATRDSERWIIEAKGCGSSPPMRVTYFLCAMGETLQRMDESAARYSIAFPDMKQFRGLWERLPPLAKARTGVTAIFVGEGGDVEEVK</sequence>
<gene>
    <name evidence="1" type="ORF">GRI89_00075</name>
</gene>
<dbReference type="OrthoDB" id="7062541at2"/>
<dbReference type="SUPFAM" id="SSF52980">
    <property type="entry name" value="Restriction endonuclease-like"/>
    <property type="match status" value="1"/>
</dbReference>
<dbReference type="Proteomes" id="UP000433652">
    <property type="component" value="Unassembled WGS sequence"/>
</dbReference>
<proteinExistence type="predicted"/>
<dbReference type="InterPro" id="IPR011335">
    <property type="entry name" value="Restrct_endonuc-II-like"/>
</dbReference>
<name>A0A6I4SQ52_9SPHN</name>
<keyword evidence="2" id="KW-1185">Reference proteome</keyword>
<protein>
    <submittedName>
        <fullName evidence="1">MarR family transcriptional regulator</fullName>
    </submittedName>
</protein>
<accession>A0A6I4SQ52</accession>
<reference evidence="1 2" key="1">
    <citation type="submission" date="2019-12" db="EMBL/GenBank/DDBJ databases">
        <title>Genomic-based taxomic classification of the family Erythrobacteraceae.</title>
        <authorList>
            <person name="Xu L."/>
        </authorList>
    </citation>
    <scope>NUCLEOTIDE SEQUENCE [LARGE SCALE GENOMIC DNA]</scope>
    <source>
        <strain evidence="1 2">MCCC 1K01500</strain>
    </source>
</reference>
<evidence type="ECO:0000313" key="1">
    <source>
        <dbReference type="EMBL" id="MXO57944.1"/>
    </source>
</evidence>
<organism evidence="1 2">
    <name type="scientific">Croceibacterium salegens</name>
    <dbReference type="NCBI Taxonomy" id="1737568"/>
    <lineage>
        <taxon>Bacteria</taxon>
        <taxon>Pseudomonadati</taxon>
        <taxon>Pseudomonadota</taxon>
        <taxon>Alphaproteobacteria</taxon>
        <taxon>Sphingomonadales</taxon>
        <taxon>Erythrobacteraceae</taxon>
        <taxon>Croceibacterium</taxon>
    </lineage>
</organism>
<evidence type="ECO:0000313" key="2">
    <source>
        <dbReference type="Proteomes" id="UP000433652"/>
    </source>
</evidence>
<comment type="caution">
    <text evidence="1">The sequence shown here is derived from an EMBL/GenBank/DDBJ whole genome shotgun (WGS) entry which is preliminary data.</text>
</comment>
<dbReference type="EMBL" id="WTYM01000008">
    <property type="protein sequence ID" value="MXO57944.1"/>
    <property type="molecule type" value="Genomic_DNA"/>
</dbReference>
<dbReference type="AlphaFoldDB" id="A0A6I4SQ52"/>